<keyword evidence="1" id="KW-0472">Membrane</keyword>
<feature type="transmembrane region" description="Helical" evidence="1">
    <location>
        <begin position="45"/>
        <end position="61"/>
    </location>
</feature>
<evidence type="ECO:0000313" key="3">
    <source>
        <dbReference type="Proteomes" id="UP001058184"/>
    </source>
</evidence>
<reference evidence="2" key="1">
    <citation type="submission" date="2021-08" db="EMBL/GenBank/DDBJ databases">
        <authorList>
            <person name="Nwanade C."/>
            <person name="Wang M."/>
            <person name="Masoudi A."/>
            <person name="Yu Z."/>
            <person name="Liu J."/>
        </authorList>
    </citation>
    <scope>NUCLEOTIDE SEQUENCE</scope>
    <source>
        <strain evidence="2">S141</strain>
    </source>
</reference>
<gene>
    <name evidence="2" type="ORF">K3722_11810</name>
</gene>
<sequence length="97" mass="10217">MAYTKPTAVAVRGLASIGILAGLSAPLLELSGFEFSKPLNVSSQSWLSALVSSLFVLNWMASAEDNPHVRKSGVWIVGITGFTALMIVIATVAKALR</sequence>
<accession>A0ABY5WSC3</accession>
<keyword evidence="3" id="KW-1185">Reference proteome</keyword>
<proteinExistence type="predicted"/>
<evidence type="ECO:0000313" key="2">
    <source>
        <dbReference type="EMBL" id="UWQ57216.1"/>
    </source>
</evidence>
<dbReference type="EMBL" id="CP081078">
    <property type="protein sequence ID" value="UWQ57216.1"/>
    <property type="molecule type" value="Genomic_DNA"/>
</dbReference>
<evidence type="ECO:0000256" key="1">
    <source>
        <dbReference type="SAM" id="Phobius"/>
    </source>
</evidence>
<keyword evidence="1" id="KW-1133">Transmembrane helix</keyword>
<protein>
    <submittedName>
        <fullName evidence="2">Uncharacterized protein</fullName>
    </submittedName>
</protein>
<name>A0ABY5WSC3_LEICA</name>
<feature type="transmembrane region" description="Helical" evidence="1">
    <location>
        <begin position="73"/>
        <end position="93"/>
    </location>
</feature>
<feature type="transmembrane region" description="Helical" evidence="1">
    <location>
        <begin position="7"/>
        <end position="25"/>
    </location>
</feature>
<dbReference type="Proteomes" id="UP001058184">
    <property type="component" value="Chromosome"/>
</dbReference>
<dbReference type="RefSeq" id="WP_260000430.1">
    <property type="nucleotide sequence ID" value="NZ_CP081078.1"/>
</dbReference>
<keyword evidence="1" id="KW-0812">Transmembrane</keyword>
<organism evidence="2 3">
    <name type="scientific">Leisingera caerulea</name>
    <name type="common">Phaeobacter caeruleus</name>
    <dbReference type="NCBI Taxonomy" id="506591"/>
    <lineage>
        <taxon>Bacteria</taxon>
        <taxon>Pseudomonadati</taxon>
        <taxon>Pseudomonadota</taxon>
        <taxon>Alphaproteobacteria</taxon>
        <taxon>Rhodobacterales</taxon>
        <taxon>Roseobacteraceae</taxon>
        <taxon>Leisingera</taxon>
    </lineage>
</organism>